<feature type="binding site" evidence="15">
    <location>
        <position position="172"/>
    </location>
    <ligand>
        <name>DNA</name>
        <dbReference type="ChEBI" id="CHEBI:16991"/>
    </ligand>
</feature>
<dbReference type="InterPro" id="IPR010663">
    <property type="entry name" value="Znf_FPG/IleRS"/>
</dbReference>
<feature type="active site" description="Schiff-base intermediate with DNA" evidence="15">
    <location>
        <position position="2"/>
    </location>
</feature>
<feature type="active site" description="Proton donor" evidence="15">
    <location>
        <position position="3"/>
    </location>
</feature>
<keyword evidence="11 15" id="KW-0456">Lyase</keyword>
<dbReference type="AlphaFoldDB" id="A0A397Q7D9"/>
<feature type="active site" description="Proton donor; for delta-elimination activity" evidence="15">
    <location>
        <position position="289"/>
    </location>
</feature>
<comment type="function">
    <text evidence="15">Involved in base excision repair of DNA damaged by oxidation or by mutagenic agents. Acts as DNA glycosylase that recognizes and removes damaged bases. Has a preference for oxidized purines, such as 7,8-dihydro-8-oxoguanine (8-oxoG). Has AP (apurinic/apyrimidinic) lyase activity and introduces nicks in the DNA strand. Cleaves the DNA backbone by beta-delta elimination to generate a single-strand break at the site of the removed base with both 3'- and 5'-phosphates.</text>
</comment>
<evidence type="ECO:0000256" key="4">
    <source>
        <dbReference type="ARBA" id="ARBA00022723"/>
    </source>
</evidence>
<evidence type="ECO:0000313" key="19">
    <source>
        <dbReference type="Proteomes" id="UP000266273"/>
    </source>
</evidence>
<dbReference type="Pfam" id="PF01149">
    <property type="entry name" value="Fapy_DNA_glyco"/>
    <property type="match status" value="1"/>
</dbReference>
<dbReference type="RefSeq" id="WP_119060330.1">
    <property type="nucleotide sequence ID" value="NZ_QXDF01000001.1"/>
</dbReference>
<dbReference type="PROSITE" id="PS01242">
    <property type="entry name" value="ZF_FPG_1"/>
    <property type="match status" value="1"/>
</dbReference>
<organism evidence="18 19">
    <name type="scientific">Dichotomicrobium thermohalophilum</name>
    <dbReference type="NCBI Taxonomy" id="933063"/>
    <lineage>
        <taxon>Bacteria</taxon>
        <taxon>Pseudomonadati</taxon>
        <taxon>Pseudomonadota</taxon>
        <taxon>Alphaproteobacteria</taxon>
        <taxon>Hyphomicrobiales</taxon>
        <taxon>Hyphomicrobiaceae</taxon>
        <taxon>Dichotomicrobium</taxon>
    </lineage>
</organism>
<dbReference type="InterPro" id="IPR012319">
    <property type="entry name" value="FPG_cat"/>
</dbReference>
<keyword evidence="6 15" id="KW-0863">Zinc-finger</keyword>
<proteinExistence type="inferred from homology"/>
<keyword evidence="7 15" id="KW-0378">Hydrolase</keyword>
<keyword evidence="19" id="KW-1185">Reference proteome</keyword>
<dbReference type="GO" id="GO:0003684">
    <property type="term" value="F:damaged DNA binding"/>
    <property type="evidence" value="ECO:0007669"/>
    <property type="project" value="InterPro"/>
</dbReference>
<protein>
    <recommendedName>
        <fullName evidence="15">Formamidopyrimidine-DNA glycosylase</fullName>
        <shortName evidence="15">Fapy-DNA glycosylase</shortName>
        <ecNumber evidence="15">3.2.2.23</ecNumber>
    </recommendedName>
    <alternativeName>
        <fullName evidence="15">DNA-(apurinic or apyrimidinic site) lyase MutM</fullName>
        <shortName evidence="15">AP lyase MutM</shortName>
        <ecNumber evidence="15">4.2.99.18</ecNumber>
    </alternativeName>
</protein>
<evidence type="ECO:0000256" key="14">
    <source>
        <dbReference type="ARBA" id="ARBA00044632"/>
    </source>
</evidence>
<feature type="domain" description="Formamidopyrimidine-DNA glycosylase catalytic" evidence="17">
    <location>
        <begin position="2"/>
        <end position="132"/>
    </location>
</feature>
<reference evidence="18 19" key="1">
    <citation type="submission" date="2018-08" db="EMBL/GenBank/DDBJ databases">
        <title>Genomic Encyclopedia of Archaeal and Bacterial Type Strains, Phase II (KMG-II): from individual species to whole genera.</title>
        <authorList>
            <person name="Goeker M."/>
        </authorList>
    </citation>
    <scope>NUCLEOTIDE SEQUENCE [LARGE SCALE GENOMIC DNA]</scope>
    <source>
        <strain evidence="18 19">DSM 5002</strain>
    </source>
</reference>
<evidence type="ECO:0000256" key="5">
    <source>
        <dbReference type="ARBA" id="ARBA00022763"/>
    </source>
</evidence>
<comment type="caution">
    <text evidence="18">The sequence shown here is derived from an EMBL/GenBank/DDBJ whole genome shotgun (WGS) entry which is preliminary data.</text>
</comment>
<feature type="active site" description="Proton donor; for beta-elimination activity" evidence="15">
    <location>
        <position position="58"/>
    </location>
</feature>
<evidence type="ECO:0000256" key="15">
    <source>
        <dbReference type="HAMAP-Rule" id="MF_00103"/>
    </source>
</evidence>
<dbReference type="EC" id="4.2.99.18" evidence="15"/>
<keyword evidence="5 15" id="KW-0227">DNA damage</keyword>
<keyword evidence="8 15" id="KW-0862">Zinc</keyword>
<dbReference type="InterPro" id="IPR035937">
    <property type="entry name" value="FPG_N"/>
</dbReference>
<dbReference type="Pfam" id="PF06827">
    <property type="entry name" value="zf-FPG_IleRS"/>
    <property type="match status" value="1"/>
</dbReference>
<comment type="catalytic activity">
    <reaction evidence="1 15">
        <text>Hydrolysis of DNA containing ring-opened 7-methylguanine residues, releasing 2,6-diamino-4-hydroxy-5-(N-methyl)formamidopyrimidine.</text>
        <dbReference type="EC" id="3.2.2.23"/>
    </reaction>
</comment>
<dbReference type="Gene3D" id="3.20.190.10">
    <property type="entry name" value="MutM-like, N-terminal"/>
    <property type="match status" value="1"/>
</dbReference>
<evidence type="ECO:0000256" key="8">
    <source>
        <dbReference type="ARBA" id="ARBA00022833"/>
    </source>
</evidence>
<evidence type="ECO:0000256" key="9">
    <source>
        <dbReference type="ARBA" id="ARBA00023125"/>
    </source>
</evidence>
<dbReference type="Proteomes" id="UP000266273">
    <property type="component" value="Unassembled WGS sequence"/>
</dbReference>
<accession>A0A397Q7D9</accession>
<evidence type="ECO:0000256" key="11">
    <source>
        <dbReference type="ARBA" id="ARBA00023239"/>
    </source>
</evidence>
<dbReference type="EC" id="3.2.2.23" evidence="15"/>
<comment type="catalytic activity">
    <reaction evidence="14 15">
        <text>2'-deoxyribonucleotide-(2'-deoxyribose 5'-phosphate)-2'-deoxyribonucleotide-DNA = a 3'-end 2'-deoxyribonucleotide-(2,3-dehydro-2,3-deoxyribose 5'-phosphate)-DNA + a 5'-end 5'-phospho-2'-deoxyribonucleoside-DNA + H(+)</text>
        <dbReference type="Rhea" id="RHEA:66592"/>
        <dbReference type="Rhea" id="RHEA-COMP:13180"/>
        <dbReference type="Rhea" id="RHEA-COMP:16897"/>
        <dbReference type="Rhea" id="RHEA-COMP:17067"/>
        <dbReference type="ChEBI" id="CHEBI:15378"/>
        <dbReference type="ChEBI" id="CHEBI:136412"/>
        <dbReference type="ChEBI" id="CHEBI:157695"/>
        <dbReference type="ChEBI" id="CHEBI:167181"/>
        <dbReference type="EC" id="4.2.99.18"/>
    </reaction>
</comment>
<feature type="binding site" evidence="15">
    <location>
        <position position="110"/>
    </location>
    <ligand>
        <name>DNA</name>
        <dbReference type="ChEBI" id="CHEBI:16991"/>
    </ligand>
</feature>
<evidence type="ECO:0000256" key="10">
    <source>
        <dbReference type="ARBA" id="ARBA00023204"/>
    </source>
</evidence>
<comment type="subunit">
    <text evidence="3 15">Monomer.</text>
</comment>
<keyword evidence="4 15" id="KW-0479">Metal-binding</keyword>
<evidence type="ECO:0000256" key="7">
    <source>
        <dbReference type="ARBA" id="ARBA00022801"/>
    </source>
</evidence>
<keyword evidence="9 15" id="KW-0238">DNA-binding</keyword>
<evidence type="ECO:0000256" key="13">
    <source>
        <dbReference type="ARBA" id="ARBA00023295"/>
    </source>
</evidence>
<dbReference type="InterPro" id="IPR015886">
    <property type="entry name" value="H2TH_FPG"/>
</dbReference>
<comment type="cofactor">
    <cofactor evidence="15">
        <name>Zn(2+)</name>
        <dbReference type="ChEBI" id="CHEBI:29105"/>
    </cofactor>
    <text evidence="15">Binds 1 zinc ion per subunit.</text>
</comment>
<dbReference type="InterPro" id="IPR020629">
    <property type="entry name" value="FPG_Glyclase"/>
</dbReference>
<dbReference type="CDD" id="cd08966">
    <property type="entry name" value="EcFpg-like_N"/>
    <property type="match status" value="1"/>
</dbReference>
<dbReference type="SUPFAM" id="SSF57716">
    <property type="entry name" value="Glucocorticoid receptor-like (DNA-binding domain)"/>
    <property type="match status" value="1"/>
</dbReference>
<evidence type="ECO:0000256" key="2">
    <source>
        <dbReference type="ARBA" id="ARBA00009409"/>
    </source>
</evidence>
<evidence type="ECO:0000256" key="3">
    <source>
        <dbReference type="ARBA" id="ARBA00011245"/>
    </source>
</evidence>
<dbReference type="PANTHER" id="PTHR22993:SF9">
    <property type="entry name" value="FORMAMIDOPYRIMIDINE-DNA GLYCOSYLASE"/>
    <property type="match status" value="1"/>
</dbReference>
<dbReference type="PROSITE" id="PS51068">
    <property type="entry name" value="FPG_CAT"/>
    <property type="match status" value="1"/>
</dbReference>
<dbReference type="GO" id="GO:0034039">
    <property type="term" value="F:8-oxo-7,8-dihydroguanine DNA N-glycosylase activity"/>
    <property type="evidence" value="ECO:0007669"/>
    <property type="project" value="TreeGrafter"/>
</dbReference>
<dbReference type="GO" id="GO:0140078">
    <property type="term" value="F:class I DNA-(apurinic or apyrimidinic site) endonuclease activity"/>
    <property type="evidence" value="ECO:0007669"/>
    <property type="project" value="UniProtKB-EC"/>
</dbReference>
<dbReference type="PROSITE" id="PS51066">
    <property type="entry name" value="ZF_FPG_2"/>
    <property type="match status" value="1"/>
</dbReference>
<dbReference type="CDD" id="cd20335">
    <property type="entry name" value="BRcat_RBR"/>
    <property type="match status" value="1"/>
</dbReference>
<keyword evidence="12 15" id="KW-0511">Multifunctional enzyme</keyword>
<dbReference type="GO" id="GO:0008270">
    <property type="term" value="F:zinc ion binding"/>
    <property type="evidence" value="ECO:0007669"/>
    <property type="project" value="UniProtKB-UniRule"/>
</dbReference>
<dbReference type="HAMAP" id="MF_00103">
    <property type="entry name" value="Fapy_DNA_glycosyl"/>
    <property type="match status" value="1"/>
</dbReference>
<keyword evidence="10 15" id="KW-0234">DNA repair</keyword>
<dbReference type="SUPFAM" id="SSF81624">
    <property type="entry name" value="N-terminal domain of MutM-like DNA repair proteins"/>
    <property type="match status" value="1"/>
</dbReference>
<dbReference type="PANTHER" id="PTHR22993">
    <property type="entry name" value="FORMAMIDOPYRIMIDINE-DNA GLYCOSYLASE"/>
    <property type="match status" value="1"/>
</dbReference>
<comment type="similarity">
    <text evidence="2 15">Belongs to the FPG family.</text>
</comment>
<gene>
    <name evidence="15" type="primary">mutM</name>
    <name evidence="15" type="synonym">fpg</name>
    <name evidence="18" type="ORF">BXY53_0492</name>
</gene>
<evidence type="ECO:0000313" key="18">
    <source>
        <dbReference type="EMBL" id="RIA55427.1"/>
    </source>
</evidence>
<dbReference type="GO" id="GO:0006284">
    <property type="term" value="P:base-excision repair"/>
    <property type="evidence" value="ECO:0007669"/>
    <property type="project" value="InterPro"/>
</dbReference>
<evidence type="ECO:0000256" key="1">
    <source>
        <dbReference type="ARBA" id="ARBA00001668"/>
    </source>
</evidence>
<dbReference type="FunFam" id="1.10.8.50:FF:000003">
    <property type="entry name" value="Formamidopyrimidine-DNA glycosylase"/>
    <property type="match status" value="1"/>
</dbReference>
<evidence type="ECO:0000256" key="12">
    <source>
        <dbReference type="ARBA" id="ARBA00023268"/>
    </source>
</evidence>
<dbReference type="InterPro" id="IPR010979">
    <property type="entry name" value="Ribosomal_uS13-like_H2TH"/>
</dbReference>
<feature type="binding site" evidence="15">
    <location>
        <position position="129"/>
    </location>
    <ligand>
        <name>DNA</name>
        <dbReference type="ChEBI" id="CHEBI:16991"/>
    </ligand>
</feature>
<feature type="domain" description="FPG-type" evidence="16">
    <location>
        <begin position="263"/>
        <end position="299"/>
    </location>
</feature>
<dbReference type="Gene3D" id="1.10.8.50">
    <property type="match status" value="1"/>
</dbReference>
<dbReference type="Pfam" id="PF06831">
    <property type="entry name" value="H2TH"/>
    <property type="match status" value="1"/>
</dbReference>
<dbReference type="InterPro" id="IPR000214">
    <property type="entry name" value="Znf_DNA_glyclase/AP_lyase"/>
</dbReference>
<sequence>MPELPEVETVRRGLAPVMEGARFVAVELRRPDLRFPFPDGFVQHLVGQRVRRLERRAKYLLAHTDNIVLAMHLGMSGRFSIFSPSKTAPLSAAPVQPGEFVHAAGGLPAHDHVVFDFDSGARVIYNDARRFGYMTLILPEDLESHPLLRDLGPEPVGVDLTPTYLAECGRGRIQPLKSFLLDQRNVAGLGNIYVCEALHRARLSPFAPAGRLSTATGRPSAGAKRLAAAIPEVLHEAIAAGGSSLRDHRRADGTLGYFQHAFVVYDREGAPCPRPDCGGSVHREVQNGRSTFYCPRCQR</sequence>
<dbReference type="SMART" id="SM01232">
    <property type="entry name" value="H2TH"/>
    <property type="match status" value="1"/>
</dbReference>
<evidence type="ECO:0000259" key="17">
    <source>
        <dbReference type="PROSITE" id="PS51068"/>
    </source>
</evidence>
<name>A0A397Q7D9_9HYPH</name>
<keyword evidence="13 15" id="KW-0326">Glycosidase</keyword>
<dbReference type="NCBIfam" id="NF002211">
    <property type="entry name" value="PRK01103.1"/>
    <property type="match status" value="1"/>
</dbReference>
<dbReference type="SUPFAM" id="SSF46946">
    <property type="entry name" value="S13-like H2TH domain"/>
    <property type="match status" value="1"/>
</dbReference>
<evidence type="ECO:0000256" key="6">
    <source>
        <dbReference type="ARBA" id="ARBA00022771"/>
    </source>
</evidence>
<dbReference type="EMBL" id="QXDF01000001">
    <property type="protein sequence ID" value="RIA55427.1"/>
    <property type="molecule type" value="Genomic_DNA"/>
</dbReference>
<dbReference type="InterPro" id="IPR015887">
    <property type="entry name" value="DNA_glyclase_Znf_dom_DNA_BS"/>
</dbReference>
<evidence type="ECO:0000259" key="16">
    <source>
        <dbReference type="PROSITE" id="PS51066"/>
    </source>
</evidence>
<dbReference type="OrthoDB" id="9800855at2"/>
<dbReference type="SMART" id="SM00898">
    <property type="entry name" value="Fapy_DNA_glyco"/>
    <property type="match status" value="1"/>
</dbReference>